<comment type="similarity">
    <text evidence="2">Belongs to the polysaccharide lyase 8 family.</text>
</comment>
<dbReference type="EMBL" id="LJOD01000009">
    <property type="protein sequence ID" value="KPE50633.1"/>
    <property type="molecule type" value="Genomic_DNA"/>
</dbReference>
<feature type="signal peptide" evidence="7">
    <location>
        <begin position="1"/>
        <end position="19"/>
    </location>
</feature>
<dbReference type="GO" id="GO:0005576">
    <property type="term" value="C:extracellular region"/>
    <property type="evidence" value="ECO:0007669"/>
    <property type="project" value="InterPro"/>
</dbReference>
<dbReference type="InterPro" id="IPR014718">
    <property type="entry name" value="GH-type_carb-bd"/>
</dbReference>
<evidence type="ECO:0000256" key="6">
    <source>
        <dbReference type="ARBA" id="ARBA00023239"/>
    </source>
</evidence>
<feature type="domain" description="Lyase catalytic" evidence="9">
    <location>
        <begin position="163"/>
        <end position="353"/>
    </location>
</feature>
<reference evidence="12" key="2">
    <citation type="submission" date="2015-09" db="EMBL/GenBank/DDBJ databases">
        <title>Draft genome sequence of a multidrug-resistant Chryseobacterium indologenes isolate from Malaysia.</title>
        <authorList>
            <person name="Yu C.Y."/>
            <person name="Ang G.Y."/>
            <person name="Chan K.-G."/>
        </authorList>
    </citation>
    <scope>NUCLEOTIDE SEQUENCE [LARGE SCALE GENOMIC DNA]</scope>
    <source>
        <strain evidence="12">CI_885</strain>
    </source>
</reference>
<reference evidence="11 12" key="1">
    <citation type="journal article" date="2015" name="Genom Data">
        <title>Draft genome sequence of a multidrug-resistant Chryseobacterium indologenes isolate from Malaysia.</title>
        <authorList>
            <person name="Yu C.Y."/>
            <person name="Ang G.Y."/>
            <person name="Cheng H.J."/>
            <person name="Cheong Y.M."/>
            <person name="Yin W.F."/>
            <person name="Chan K.G."/>
        </authorList>
    </citation>
    <scope>NUCLEOTIDE SEQUENCE [LARGE SCALE GENOMIC DNA]</scope>
    <source>
        <strain evidence="11 12">CI_885</strain>
    </source>
</reference>
<feature type="domain" description="Secretion system C-terminal sorting" evidence="10">
    <location>
        <begin position="861"/>
        <end position="928"/>
    </location>
</feature>
<sequence length="931" mass="102489">MFPRILLFLIVLSSGFLKAQLNEINNIKAKYINWLTDAAVTTYSDNNVKSLYNRYIQLAGNVESTINNNYNFDAPGAAWNMTNTSDESAFISLVNNNLFYLVMAYNLKGPIVNGQPSNPKYHNPQLKDLILKVFKYIKDKGVNSSTNFEFSENISLETISISNSEFGLRSVPLGNCVLLMKDELVQAGEFSHHMGILEGLTSFLDPSNPNYHFTYTGFNTDILRSLTHLRLCYVLALDDSAPQKLEKMNFLVQFVNNALSIANGWSDMIKPDFTTFHHIAAYPNSYGINGLYVSAILNYILKNTPYELNATSRSNLKNALMAYQKYSGDYEIHRGWAGRFPNTTTPLRDYRYVFALLYASDPVENLDAGQLFKRIYNMPGAGFTTSIYLSLGIVNTMMTGQIVTNTNNNPSLLPGDPITEGQFSFPYGGLSVHKYNGYQVAVKGTSKHIWHYENSATENIFGRYISAGAMEILSAGSIKTRLSNGLGVAGTNGAVTDNGWDWSHLPGTTVANIPLSVFPTGTHRLFNGKKFLVHASLDNNGIFAIDYKDVNSATGASALKTVFFFKDKMLCMGSEIKDIGGTYPIHTTLFQTGLPTSATPTNINGTVQTGLNVNFSQSTGNVWATDAVGNGFAIPSGGYTGSVVIKRSTQQSRNHANTADTQGDYTTAYINHGTAPSSDKYYYGITMQGGAAGAQDMANNFSNYFTVFQQDNKAHVMKSVEDNIYGYSVFDASALFQYDKVISVDKPSVIMTQTLNSGNKLKVSLTNPLGLLNDNETYIYNQILGAASRFYRMPQIDPVKLILVGRWQLESPNNNVSVSIAGNNTEVTFNTINGTTIQTTLVPVSVLGTQESGSKDVAFSIYPNPAKEKVTIIPIKKSYKSLKVYDRSGRDISSIIAIEKQEDSINLDLSSIASGTYMVCLDNDCRKIIKN</sequence>
<dbReference type="PATRIC" id="fig|253.9.peg.4752"/>
<dbReference type="Pfam" id="PF02278">
    <property type="entry name" value="Lyase_8"/>
    <property type="match status" value="1"/>
</dbReference>
<dbReference type="PANTHER" id="PTHR37322">
    <property type="match status" value="1"/>
</dbReference>
<dbReference type="Gene3D" id="2.70.98.10">
    <property type="match status" value="1"/>
</dbReference>
<evidence type="ECO:0008006" key="13">
    <source>
        <dbReference type="Google" id="ProtNLM"/>
    </source>
</evidence>
<dbReference type="GO" id="GO:0005975">
    <property type="term" value="P:carbohydrate metabolic process"/>
    <property type="evidence" value="ECO:0007669"/>
    <property type="project" value="InterPro"/>
</dbReference>
<dbReference type="Gene3D" id="2.60.220.10">
    <property type="entry name" value="Polysaccharide lyase family 8-like, C-terminal"/>
    <property type="match status" value="1"/>
</dbReference>
<dbReference type="GO" id="GO:0030246">
    <property type="term" value="F:carbohydrate binding"/>
    <property type="evidence" value="ECO:0007669"/>
    <property type="project" value="InterPro"/>
</dbReference>
<evidence type="ECO:0000256" key="3">
    <source>
        <dbReference type="ARBA" id="ARBA00011245"/>
    </source>
</evidence>
<evidence type="ECO:0000256" key="1">
    <source>
        <dbReference type="ARBA" id="ARBA00001913"/>
    </source>
</evidence>
<proteinExistence type="inferred from homology"/>
<dbReference type="InterPro" id="IPR011013">
    <property type="entry name" value="Gal_mutarotase_sf_dom"/>
</dbReference>
<keyword evidence="5" id="KW-0106">Calcium</keyword>
<evidence type="ECO:0000256" key="5">
    <source>
        <dbReference type="ARBA" id="ARBA00022837"/>
    </source>
</evidence>
<evidence type="ECO:0000256" key="7">
    <source>
        <dbReference type="SAM" id="SignalP"/>
    </source>
</evidence>
<protein>
    <recommendedName>
        <fullName evidence="13">T9SS type A sorting domain-containing protein</fullName>
    </recommendedName>
</protein>
<dbReference type="Pfam" id="PF18962">
    <property type="entry name" value="Por_Secre_tail"/>
    <property type="match status" value="1"/>
</dbReference>
<dbReference type="SUPFAM" id="SSF49863">
    <property type="entry name" value="Hyaluronate lyase-like, C-terminal domain"/>
    <property type="match status" value="1"/>
</dbReference>
<dbReference type="GO" id="GO:0016837">
    <property type="term" value="F:carbon-oxygen lyase activity, acting on polysaccharides"/>
    <property type="evidence" value="ECO:0007669"/>
    <property type="project" value="UniProtKB-ARBA"/>
</dbReference>
<gene>
    <name evidence="11" type="ORF">AOB46_14365</name>
</gene>
<dbReference type="NCBIfam" id="TIGR04183">
    <property type="entry name" value="Por_Secre_tail"/>
    <property type="match status" value="1"/>
</dbReference>
<dbReference type="PANTHER" id="PTHR37322:SF3">
    <property type="entry name" value="CHONDROITIN SULFATE ABC EXOLYASE"/>
    <property type="match status" value="1"/>
</dbReference>
<dbReference type="SUPFAM" id="SSF74650">
    <property type="entry name" value="Galactose mutarotase-like"/>
    <property type="match status" value="1"/>
</dbReference>
<dbReference type="AlphaFoldDB" id="A0A0N0IVL4"/>
<dbReference type="RefSeq" id="WP_185113873.1">
    <property type="nucleotide sequence ID" value="NZ_LJOD01000009.1"/>
</dbReference>
<dbReference type="Proteomes" id="UP000037953">
    <property type="component" value="Unassembled WGS sequence"/>
</dbReference>
<feature type="domain" description="Polysaccharide lyase family 8 central" evidence="8">
    <location>
        <begin position="431"/>
        <end position="685"/>
    </location>
</feature>
<dbReference type="InterPro" id="IPR039174">
    <property type="entry name" value="Chondroitin_ABC_lyase"/>
</dbReference>
<evidence type="ECO:0000259" key="10">
    <source>
        <dbReference type="Pfam" id="PF18962"/>
    </source>
</evidence>
<feature type="chain" id="PRO_5005851859" description="T9SS type A sorting domain-containing protein" evidence="7">
    <location>
        <begin position="20"/>
        <end position="931"/>
    </location>
</feature>
<keyword evidence="4 7" id="KW-0732">Signal</keyword>
<dbReference type="InterPro" id="IPR003159">
    <property type="entry name" value="Lyase_8_central_dom"/>
</dbReference>
<accession>A0A0N0IVL4</accession>
<dbReference type="InterPro" id="IPR026444">
    <property type="entry name" value="Secre_tail"/>
</dbReference>
<comment type="subunit">
    <text evidence="3">Monomer.</text>
</comment>
<dbReference type="Gene3D" id="1.50.10.100">
    <property type="entry name" value="Chondroitin AC/alginate lyase"/>
    <property type="match status" value="1"/>
</dbReference>
<dbReference type="InterPro" id="IPR011071">
    <property type="entry name" value="Lyase_8-like_C"/>
</dbReference>
<dbReference type="InterPro" id="IPR015177">
    <property type="entry name" value="Lyase_catalyt"/>
</dbReference>
<evidence type="ECO:0000313" key="12">
    <source>
        <dbReference type="Proteomes" id="UP000037953"/>
    </source>
</evidence>
<evidence type="ECO:0000259" key="9">
    <source>
        <dbReference type="Pfam" id="PF09093"/>
    </source>
</evidence>
<evidence type="ECO:0000259" key="8">
    <source>
        <dbReference type="Pfam" id="PF02278"/>
    </source>
</evidence>
<evidence type="ECO:0000256" key="4">
    <source>
        <dbReference type="ARBA" id="ARBA00022729"/>
    </source>
</evidence>
<name>A0A0N0IVL4_CHRID</name>
<comment type="caution">
    <text evidence="11">The sequence shown here is derived from an EMBL/GenBank/DDBJ whole genome shotgun (WGS) entry which is preliminary data.</text>
</comment>
<dbReference type="InterPro" id="IPR008929">
    <property type="entry name" value="Chondroitin_lyas"/>
</dbReference>
<organism evidence="11 12">
    <name type="scientific">Chryseobacterium indologenes</name>
    <name type="common">Flavobacterium indologenes</name>
    <dbReference type="NCBI Taxonomy" id="253"/>
    <lineage>
        <taxon>Bacteria</taxon>
        <taxon>Pseudomonadati</taxon>
        <taxon>Bacteroidota</taxon>
        <taxon>Flavobacteriia</taxon>
        <taxon>Flavobacteriales</taxon>
        <taxon>Weeksellaceae</taxon>
        <taxon>Chryseobacterium group</taxon>
        <taxon>Chryseobacterium</taxon>
    </lineage>
</organism>
<evidence type="ECO:0000256" key="2">
    <source>
        <dbReference type="ARBA" id="ARBA00006699"/>
    </source>
</evidence>
<dbReference type="GO" id="GO:0006027">
    <property type="term" value="P:glycosaminoglycan catabolic process"/>
    <property type="evidence" value="ECO:0007669"/>
    <property type="project" value="InterPro"/>
</dbReference>
<dbReference type="Pfam" id="PF09093">
    <property type="entry name" value="Lyase_catalyt"/>
    <property type="match status" value="1"/>
</dbReference>
<evidence type="ECO:0000313" key="11">
    <source>
        <dbReference type="EMBL" id="KPE50633.1"/>
    </source>
</evidence>
<keyword evidence="6" id="KW-0456">Lyase</keyword>
<comment type="cofactor">
    <cofactor evidence="1">
        <name>Ca(2+)</name>
        <dbReference type="ChEBI" id="CHEBI:29108"/>
    </cofactor>
</comment>
<dbReference type="SUPFAM" id="SSF48230">
    <property type="entry name" value="Chondroitin AC/alginate lyase"/>
    <property type="match status" value="1"/>
</dbReference>